<evidence type="ECO:0000256" key="5">
    <source>
        <dbReference type="ARBA" id="ARBA00023136"/>
    </source>
</evidence>
<reference evidence="7 8" key="1">
    <citation type="submission" date="2024-08" db="EMBL/GenBank/DDBJ databases">
        <title>Whole-genome sequencing of halo(alkali)philic microorganisms from hypersaline lakes.</title>
        <authorList>
            <person name="Sorokin D.Y."/>
            <person name="Merkel A.Y."/>
            <person name="Messina E."/>
            <person name="Yakimov M."/>
        </authorList>
    </citation>
    <scope>NUCLEOTIDE SEQUENCE [LARGE SCALE GENOMIC DNA]</scope>
    <source>
        <strain evidence="7 8">AB-hyl4</strain>
    </source>
</reference>
<gene>
    <name evidence="7" type="ORF">ACERK3_11380</name>
</gene>
<comment type="caution">
    <text evidence="7">The sequence shown here is derived from an EMBL/GenBank/DDBJ whole genome shotgun (WGS) entry which is preliminary data.</text>
</comment>
<dbReference type="EMBL" id="JBGUBD010000006">
    <property type="protein sequence ID" value="MFA9478893.1"/>
    <property type="molecule type" value="Genomic_DNA"/>
</dbReference>
<keyword evidence="8" id="KW-1185">Reference proteome</keyword>
<dbReference type="Proteomes" id="UP001575105">
    <property type="component" value="Unassembled WGS sequence"/>
</dbReference>
<keyword evidence="4 6" id="KW-1133">Transmembrane helix</keyword>
<name>A0ABV4U7D5_9BACT</name>
<evidence type="ECO:0000256" key="3">
    <source>
        <dbReference type="ARBA" id="ARBA00022692"/>
    </source>
</evidence>
<dbReference type="PANTHER" id="PTHR34478">
    <property type="entry name" value="PROTEIN LEMA"/>
    <property type="match status" value="1"/>
</dbReference>
<evidence type="ECO:0000256" key="2">
    <source>
        <dbReference type="ARBA" id="ARBA00008854"/>
    </source>
</evidence>
<evidence type="ECO:0000313" key="7">
    <source>
        <dbReference type="EMBL" id="MFA9478893.1"/>
    </source>
</evidence>
<proteinExistence type="inferred from homology"/>
<organism evidence="7 8">
    <name type="scientific">Natronomicrosphaera hydrolytica</name>
    <dbReference type="NCBI Taxonomy" id="3242702"/>
    <lineage>
        <taxon>Bacteria</taxon>
        <taxon>Pseudomonadati</taxon>
        <taxon>Planctomycetota</taxon>
        <taxon>Phycisphaerae</taxon>
        <taxon>Phycisphaerales</taxon>
        <taxon>Phycisphaeraceae</taxon>
        <taxon>Natronomicrosphaera</taxon>
    </lineage>
</organism>
<sequence>MDPATVILLLVLLGLIVIVGLWVAMAYNRLVRKRVQAENAWSQIDVQLKRRHDLIPNLVETVKGYASHERETLESVIRARQQAVDASGIQDQAQAENLLTGALRQLFALSESYPDLKANQNFMKLQEELTGTENRIGFARQHFNNTVGQYNTAVQQFPTNVIAGTFGFQQRDFFEIEDPGHREAPEVKF</sequence>
<dbReference type="PANTHER" id="PTHR34478:SF2">
    <property type="entry name" value="MEMBRANE PROTEIN"/>
    <property type="match status" value="1"/>
</dbReference>
<comment type="subcellular location">
    <subcellularLocation>
        <location evidence="1">Membrane</location>
        <topology evidence="1">Single-pass membrane protein</topology>
    </subcellularLocation>
</comment>
<dbReference type="InterPro" id="IPR007156">
    <property type="entry name" value="MamQ_LemA"/>
</dbReference>
<dbReference type="Pfam" id="PF04011">
    <property type="entry name" value="LemA"/>
    <property type="match status" value="1"/>
</dbReference>
<evidence type="ECO:0000256" key="4">
    <source>
        <dbReference type="ARBA" id="ARBA00022989"/>
    </source>
</evidence>
<dbReference type="Gene3D" id="1.20.1440.20">
    <property type="entry name" value="LemA-like domain"/>
    <property type="match status" value="1"/>
</dbReference>
<protein>
    <submittedName>
        <fullName evidence="7">LemA family protein</fullName>
    </submittedName>
</protein>
<evidence type="ECO:0000256" key="6">
    <source>
        <dbReference type="SAM" id="Phobius"/>
    </source>
</evidence>
<keyword evidence="3 6" id="KW-0812">Transmembrane</keyword>
<accession>A0ABV4U7D5</accession>
<dbReference type="RefSeq" id="WP_425345812.1">
    <property type="nucleotide sequence ID" value="NZ_JBGUBD010000006.1"/>
</dbReference>
<keyword evidence="5 6" id="KW-0472">Membrane</keyword>
<feature type="transmembrane region" description="Helical" evidence="6">
    <location>
        <begin position="6"/>
        <end position="27"/>
    </location>
</feature>
<comment type="similarity">
    <text evidence="2">Belongs to the LemA family.</text>
</comment>
<evidence type="ECO:0000313" key="8">
    <source>
        <dbReference type="Proteomes" id="UP001575105"/>
    </source>
</evidence>
<dbReference type="SUPFAM" id="SSF140478">
    <property type="entry name" value="LemA-like"/>
    <property type="match status" value="1"/>
</dbReference>
<dbReference type="InterPro" id="IPR023353">
    <property type="entry name" value="LemA-like_dom_sf"/>
</dbReference>
<evidence type="ECO:0000256" key="1">
    <source>
        <dbReference type="ARBA" id="ARBA00004167"/>
    </source>
</evidence>